<dbReference type="OrthoDB" id="10009520at2759"/>
<comment type="catalytic activity">
    <reaction evidence="1">
        <text>[E2 ubiquitin-conjugating enzyme]-S-ubiquitinyl-L-cysteine + [acceptor protein]-L-lysine = [E2 ubiquitin-conjugating enzyme]-L-cysteine + [acceptor protein]-N(6)-ubiquitinyl-L-lysine.</text>
        <dbReference type="EC" id="2.3.2.31"/>
    </reaction>
</comment>
<feature type="compositionally biased region" description="Polar residues" evidence="14">
    <location>
        <begin position="49"/>
        <end position="58"/>
    </location>
</feature>
<keyword evidence="9" id="KW-0677">Repeat</keyword>
<dbReference type="FunFam" id="1.20.120.1750:FF:000018">
    <property type="entry name" value="RBR-type E3 ubiquitin transferase"/>
    <property type="match status" value="1"/>
</dbReference>
<dbReference type="Gene3D" id="1.20.120.1750">
    <property type="match status" value="1"/>
</dbReference>
<dbReference type="GO" id="GO:0016567">
    <property type="term" value="P:protein ubiquitination"/>
    <property type="evidence" value="ECO:0007669"/>
    <property type="project" value="UniProtKB-UniPathway"/>
</dbReference>
<evidence type="ECO:0000256" key="8">
    <source>
        <dbReference type="ARBA" id="ARBA00022723"/>
    </source>
</evidence>
<dbReference type="PROSITE" id="PS50089">
    <property type="entry name" value="ZF_RING_2"/>
    <property type="match status" value="1"/>
</dbReference>
<dbReference type="SMART" id="SM00647">
    <property type="entry name" value="IBR"/>
    <property type="match status" value="2"/>
</dbReference>
<comment type="cofactor">
    <cofactor evidence="2">
        <name>Zn(2+)</name>
        <dbReference type="ChEBI" id="CHEBI:29105"/>
    </cofactor>
</comment>
<dbReference type="InParanoid" id="A0A1Q3B130"/>
<dbReference type="InterPro" id="IPR044066">
    <property type="entry name" value="TRIAD_supradom"/>
</dbReference>
<dbReference type="EMBL" id="BDDD01000215">
    <property type="protein sequence ID" value="GAV61615.1"/>
    <property type="molecule type" value="Genomic_DNA"/>
</dbReference>
<dbReference type="Gene3D" id="3.30.40.10">
    <property type="entry name" value="Zinc/RING finger domain, C3HC4 (zinc finger)"/>
    <property type="match status" value="1"/>
</dbReference>
<evidence type="ECO:0000256" key="11">
    <source>
        <dbReference type="ARBA" id="ARBA00022786"/>
    </source>
</evidence>
<comment type="similarity">
    <text evidence="5">Belongs to the RBR family. Ariadne subfamily.</text>
</comment>
<dbReference type="CDD" id="cd22582">
    <property type="entry name" value="BRcat_RBR_unk"/>
    <property type="match status" value="1"/>
</dbReference>
<evidence type="ECO:0000259" key="16">
    <source>
        <dbReference type="PROSITE" id="PS51873"/>
    </source>
</evidence>
<proteinExistence type="inferred from homology"/>
<accession>A0A1Q3B130</accession>
<dbReference type="InterPro" id="IPR001841">
    <property type="entry name" value="Znf_RING"/>
</dbReference>
<keyword evidence="18" id="KW-1185">Reference proteome</keyword>
<keyword evidence="10 13" id="KW-0863">Zinc-finger</keyword>
<comment type="pathway">
    <text evidence="4">Protein modification; protein ubiquitination.</text>
</comment>
<evidence type="ECO:0000256" key="2">
    <source>
        <dbReference type="ARBA" id="ARBA00001947"/>
    </source>
</evidence>
<dbReference type="PANTHER" id="PTHR11685">
    <property type="entry name" value="RBR FAMILY RING FINGER AND IBR DOMAIN-CONTAINING"/>
    <property type="match status" value="1"/>
</dbReference>
<name>A0A1Q3B130_CEPFO</name>
<evidence type="ECO:0000256" key="12">
    <source>
        <dbReference type="ARBA" id="ARBA00022833"/>
    </source>
</evidence>
<keyword evidence="11" id="KW-0833">Ubl conjugation pathway</keyword>
<feature type="domain" description="RING-type" evidence="15">
    <location>
        <begin position="122"/>
        <end position="167"/>
    </location>
</feature>
<dbReference type="PROSITE" id="PS51873">
    <property type="entry name" value="TRIAD"/>
    <property type="match status" value="1"/>
</dbReference>
<keyword evidence="12" id="KW-0862">Zinc</keyword>
<evidence type="ECO:0000256" key="7">
    <source>
        <dbReference type="ARBA" id="ARBA00022679"/>
    </source>
</evidence>
<dbReference type="UniPathway" id="UPA00143"/>
<dbReference type="FunFam" id="3.30.40.10:FF:000230">
    <property type="entry name" value="RBR-type E3 ubiquitin transferase"/>
    <property type="match status" value="1"/>
</dbReference>
<evidence type="ECO:0000256" key="4">
    <source>
        <dbReference type="ARBA" id="ARBA00004906"/>
    </source>
</evidence>
<dbReference type="AlphaFoldDB" id="A0A1Q3B130"/>
<evidence type="ECO:0000256" key="1">
    <source>
        <dbReference type="ARBA" id="ARBA00001798"/>
    </source>
</evidence>
<reference evidence="18" key="1">
    <citation type="submission" date="2016-04" db="EMBL/GenBank/DDBJ databases">
        <title>Cephalotus genome sequencing.</title>
        <authorList>
            <person name="Fukushima K."/>
            <person name="Hasebe M."/>
            <person name="Fang X."/>
        </authorList>
    </citation>
    <scope>NUCLEOTIDE SEQUENCE [LARGE SCALE GENOMIC DNA]</scope>
    <source>
        <strain evidence="18">cv. St1</strain>
    </source>
</reference>
<keyword evidence="7" id="KW-0808">Transferase</keyword>
<evidence type="ECO:0000256" key="5">
    <source>
        <dbReference type="ARBA" id="ARBA00005884"/>
    </source>
</evidence>
<dbReference type="CDD" id="cd22584">
    <property type="entry name" value="Rcat_RBR_unk"/>
    <property type="match status" value="1"/>
</dbReference>
<keyword evidence="8" id="KW-0479">Metal-binding</keyword>
<comment type="function">
    <text evidence="3">Might act as an E3 ubiquitin-protein ligase, or as part of E3 complex, which accepts ubiquitin from specific E2 ubiquitin-conjugating enzymes and then transfers it to substrates.</text>
</comment>
<dbReference type="Proteomes" id="UP000187406">
    <property type="component" value="Unassembled WGS sequence"/>
</dbReference>
<feature type="domain" description="RING-type" evidence="16">
    <location>
        <begin position="118"/>
        <end position="325"/>
    </location>
</feature>
<dbReference type="InterPro" id="IPR002867">
    <property type="entry name" value="IBR_dom"/>
</dbReference>
<dbReference type="InterPro" id="IPR013083">
    <property type="entry name" value="Znf_RING/FYVE/PHD"/>
</dbReference>
<protein>
    <recommendedName>
        <fullName evidence="6">RBR-type E3 ubiquitin transferase</fullName>
        <ecNumber evidence="6">2.3.2.31</ecNumber>
    </recommendedName>
</protein>
<dbReference type="InterPro" id="IPR017907">
    <property type="entry name" value="Znf_RING_CS"/>
</dbReference>
<feature type="region of interest" description="Disordered" evidence="14">
    <location>
        <begin position="1"/>
        <end position="61"/>
    </location>
</feature>
<dbReference type="SUPFAM" id="SSF57850">
    <property type="entry name" value="RING/U-box"/>
    <property type="match status" value="3"/>
</dbReference>
<dbReference type="STRING" id="3775.A0A1Q3B130"/>
<dbReference type="GO" id="GO:0061630">
    <property type="term" value="F:ubiquitin protein ligase activity"/>
    <property type="evidence" value="ECO:0007669"/>
    <property type="project" value="UniProtKB-EC"/>
</dbReference>
<evidence type="ECO:0000256" key="14">
    <source>
        <dbReference type="SAM" id="MobiDB-lite"/>
    </source>
</evidence>
<gene>
    <name evidence="17" type="ORF">CFOL_v3_05142</name>
</gene>
<sequence length="325" mass="36673">MSDPYDGVKGGRLRFKGGSVAATSKSIRKNKYKTKNKNKTTTTDDPIDDSTTAATPNNDVGGGGDVYTIDAAKKLKYEQLFPVEAKKFGYDPKSDSKTLEDALDDRVKKKADRYLSASFSFCDICVERKESDRMFNIDGCVHSYCSNCVSKHVAAKIQDNITIVTCPGLNCKAVLERDTCGPVLSKEVLDQWNDALCKELISASPKIYCPFKDCSAMLMNDSEGEVIKESECPFCHRLFCAECQVPWHPGVKCEDYQRLNEDERGRDDLMMRDLAKQKKWSRCPKCKFYVERTEGCPHITCRCKFQFCYGCESEWSLNHGGCRKN</sequence>
<evidence type="ECO:0000256" key="10">
    <source>
        <dbReference type="ARBA" id="ARBA00022771"/>
    </source>
</evidence>
<dbReference type="InterPro" id="IPR031127">
    <property type="entry name" value="E3_UB_ligase_RBR"/>
</dbReference>
<comment type="caution">
    <text evidence="17">The sequence shown here is derived from an EMBL/GenBank/DDBJ whole genome shotgun (WGS) entry which is preliminary data.</text>
</comment>
<evidence type="ECO:0000256" key="9">
    <source>
        <dbReference type="ARBA" id="ARBA00022737"/>
    </source>
</evidence>
<evidence type="ECO:0000259" key="15">
    <source>
        <dbReference type="PROSITE" id="PS50089"/>
    </source>
</evidence>
<evidence type="ECO:0000256" key="13">
    <source>
        <dbReference type="PROSITE-ProRule" id="PRU00175"/>
    </source>
</evidence>
<dbReference type="FunCoup" id="A0A1Q3B130">
    <property type="interactions" value="276"/>
</dbReference>
<dbReference type="PROSITE" id="PS00518">
    <property type="entry name" value="ZF_RING_1"/>
    <property type="match status" value="1"/>
</dbReference>
<evidence type="ECO:0000313" key="18">
    <source>
        <dbReference type="Proteomes" id="UP000187406"/>
    </source>
</evidence>
<evidence type="ECO:0000256" key="3">
    <source>
        <dbReference type="ARBA" id="ARBA00003976"/>
    </source>
</evidence>
<organism evidence="17 18">
    <name type="scientific">Cephalotus follicularis</name>
    <name type="common">Albany pitcher plant</name>
    <dbReference type="NCBI Taxonomy" id="3775"/>
    <lineage>
        <taxon>Eukaryota</taxon>
        <taxon>Viridiplantae</taxon>
        <taxon>Streptophyta</taxon>
        <taxon>Embryophyta</taxon>
        <taxon>Tracheophyta</taxon>
        <taxon>Spermatophyta</taxon>
        <taxon>Magnoliopsida</taxon>
        <taxon>eudicotyledons</taxon>
        <taxon>Gunneridae</taxon>
        <taxon>Pentapetalae</taxon>
        <taxon>rosids</taxon>
        <taxon>fabids</taxon>
        <taxon>Oxalidales</taxon>
        <taxon>Cephalotaceae</taxon>
        <taxon>Cephalotus</taxon>
    </lineage>
</organism>
<dbReference type="EC" id="2.3.2.31" evidence="6"/>
<feature type="compositionally biased region" description="Basic residues" evidence="14">
    <location>
        <begin position="26"/>
        <end position="38"/>
    </location>
</feature>
<evidence type="ECO:0000313" key="17">
    <source>
        <dbReference type="EMBL" id="GAV61615.1"/>
    </source>
</evidence>
<dbReference type="Pfam" id="PF01485">
    <property type="entry name" value="IBR"/>
    <property type="match status" value="2"/>
</dbReference>
<evidence type="ECO:0000256" key="6">
    <source>
        <dbReference type="ARBA" id="ARBA00012251"/>
    </source>
</evidence>
<dbReference type="GO" id="GO:0008270">
    <property type="term" value="F:zinc ion binding"/>
    <property type="evidence" value="ECO:0007669"/>
    <property type="project" value="UniProtKB-KW"/>
</dbReference>